<evidence type="ECO:0000313" key="1">
    <source>
        <dbReference type="EMBL" id="MBR7631636.1"/>
    </source>
</evidence>
<dbReference type="EMBL" id="JAGRZL010000126">
    <property type="protein sequence ID" value="MBR7631636.1"/>
    <property type="molecule type" value="Genomic_DNA"/>
</dbReference>
<comment type="caution">
    <text evidence="1">The sequence shown here is derived from an EMBL/GenBank/DDBJ whole genome shotgun (WGS) entry which is preliminary data.</text>
</comment>
<accession>A0ABS5GWV9</accession>
<proteinExistence type="predicted"/>
<sequence>MNLFTATFTDMDGTQHTDAICTVSFIFRGEWENKDDSGAPSDGATTVTYQVRYWSCEQDRIEGLNGQDYLVSTGNTLTLPGNTTGTLADLTAQCQHHFLAEVVSPPPDKGAA</sequence>
<gene>
    <name evidence="1" type="ORF">KAT72_22340</name>
</gene>
<evidence type="ECO:0000313" key="2">
    <source>
        <dbReference type="Proteomes" id="UP000675653"/>
    </source>
</evidence>
<protein>
    <submittedName>
        <fullName evidence="1">Uncharacterized protein</fullName>
    </submittedName>
</protein>
<keyword evidence="2" id="KW-1185">Reference proteome</keyword>
<organism evidence="1 2">
    <name type="scientific">Aeromonas popoffii</name>
    <dbReference type="NCBI Taxonomy" id="70856"/>
    <lineage>
        <taxon>Bacteria</taxon>
        <taxon>Pseudomonadati</taxon>
        <taxon>Pseudomonadota</taxon>
        <taxon>Gammaproteobacteria</taxon>
        <taxon>Aeromonadales</taxon>
        <taxon>Aeromonadaceae</taxon>
        <taxon>Aeromonas</taxon>
    </lineage>
</organism>
<dbReference type="Proteomes" id="UP000675653">
    <property type="component" value="Unassembled WGS sequence"/>
</dbReference>
<name>A0ABS5GWV9_9GAMM</name>
<dbReference type="RefSeq" id="WP_212514977.1">
    <property type="nucleotide sequence ID" value="NZ_CAWQDX010000031.1"/>
</dbReference>
<reference evidence="1 2" key="1">
    <citation type="submission" date="2021-04" db="EMBL/GenBank/DDBJ databases">
        <title>Draft Genome of Aeromonas popoffii ID682, isolated from a natural water source in Idaho.</title>
        <authorList>
            <person name="Testerman T."/>
            <person name="Graf J."/>
        </authorList>
    </citation>
    <scope>NUCLEOTIDE SEQUENCE [LARGE SCALE GENOMIC DNA]</scope>
    <source>
        <strain evidence="1 2">ID682</strain>
    </source>
</reference>